<evidence type="ECO:0000256" key="3">
    <source>
        <dbReference type="ARBA" id="ARBA00023163"/>
    </source>
</evidence>
<dbReference type="EMBL" id="JBHSAY010000029">
    <property type="protein sequence ID" value="MFC4136223.1"/>
    <property type="molecule type" value="Genomic_DNA"/>
</dbReference>
<dbReference type="InterPro" id="IPR036388">
    <property type="entry name" value="WH-like_DNA-bd_sf"/>
</dbReference>
<keyword evidence="2" id="KW-0238">DNA-binding</keyword>
<reference evidence="6" key="1">
    <citation type="journal article" date="2019" name="Int. J. Syst. Evol. Microbiol.">
        <title>The Global Catalogue of Microorganisms (GCM) 10K type strain sequencing project: providing services to taxonomists for standard genome sequencing and annotation.</title>
        <authorList>
            <consortium name="The Broad Institute Genomics Platform"/>
            <consortium name="The Broad Institute Genome Sequencing Center for Infectious Disease"/>
            <person name="Wu L."/>
            <person name="Ma J."/>
        </authorList>
    </citation>
    <scope>NUCLEOTIDE SEQUENCE [LARGE SCALE GENOMIC DNA]</scope>
    <source>
        <strain evidence="6">CGMCC 4.7289</strain>
    </source>
</reference>
<protein>
    <submittedName>
        <fullName evidence="5">Helix-turn-helix domain-containing protein</fullName>
    </submittedName>
</protein>
<dbReference type="RefSeq" id="WP_253751306.1">
    <property type="nucleotide sequence ID" value="NZ_JAMZDZ010000001.1"/>
</dbReference>
<dbReference type="InterPro" id="IPR011991">
    <property type="entry name" value="ArsR-like_HTH"/>
</dbReference>
<accession>A0ABV8M0X1</accession>
<dbReference type="CDD" id="cd00090">
    <property type="entry name" value="HTH_ARSR"/>
    <property type="match status" value="1"/>
</dbReference>
<proteinExistence type="predicted"/>
<dbReference type="SMART" id="SM00418">
    <property type="entry name" value="HTH_ARSR"/>
    <property type="match status" value="1"/>
</dbReference>
<dbReference type="Pfam" id="PF12840">
    <property type="entry name" value="HTH_20"/>
    <property type="match status" value="1"/>
</dbReference>
<keyword evidence="1" id="KW-0805">Transcription regulation</keyword>
<dbReference type="Proteomes" id="UP001595816">
    <property type="component" value="Unassembled WGS sequence"/>
</dbReference>
<evidence type="ECO:0000313" key="5">
    <source>
        <dbReference type="EMBL" id="MFC4136223.1"/>
    </source>
</evidence>
<dbReference type="PANTHER" id="PTHR33154">
    <property type="entry name" value="TRANSCRIPTIONAL REGULATOR, ARSR FAMILY"/>
    <property type="match status" value="1"/>
</dbReference>
<evidence type="ECO:0000259" key="4">
    <source>
        <dbReference type="SMART" id="SM00418"/>
    </source>
</evidence>
<evidence type="ECO:0000256" key="2">
    <source>
        <dbReference type="ARBA" id="ARBA00023125"/>
    </source>
</evidence>
<evidence type="ECO:0000313" key="6">
    <source>
        <dbReference type="Proteomes" id="UP001595816"/>
    </source>
</evidence>
<dbReference type="InterPro" id="IPR051081">
    <property type="entry name" value="HTH_MetalResp_TranReg"/>
</dbReference>
<evidence type="ECO:0000256" key="1">
    <source>
        <dbReference type="ARBA" id="ARBA00023015"/>
    </source>
</evidence>
<keyword evidence="6" id="KW-1185">Reference proteome</keyword>
<feature type="domain" description="HTH arsR-type" evidence="4">
    <location>
        <begin position="9"/>
        <end position="104"/>
    </location>
</feature>
<comment type="caution">
    <text evidence="5">The sequence shown here is derived from an EMBL/GenBank/DDBJ whole genome shotgun (WGS) entry which is preliminary data.</text>
</comment>
<gene>
    <name evidence="5" type="ORF">ACFOZ4_36920</name>
</gene>
<organism evidence="5 6">
    <name type="scientific">Hamadaea flava</name>
    <dbReference type="NCBI Taxonomy" id="1742688"/>
    <lineage>
        <taxon>Bacteria</taxon>
        <taxon>Bacillati</taxon>
        <taxon>Actinomycetota</taxon>
        <taxon>Actinomycetes</taxon>
        <taxon>Micromonosporales</taxon>
        <taxon>Micromonosporaceae</taxon>
        <taxon>Hamadaea</taxon>
    </lineage>
</organism>
<dbReference type="PANTHER" id="PTHR33154:SF15">
    <property type="entry name" value="REGULATORY PROTEIN ARSR"/>
    <property type="match status" value="1"/>
</dbReference>
<dbReference type="InterPro" id="IPR001845">
    <property type="entry name" value="HTH_ArsR_DNA-bd_dom"/>
</dbReference>
<dbReference type="Gene3D" id="1.10.10.10">
    <property type="entry name" value="Winged helix-like DNA-binding domain superfamily/Winged helix DNA-binding domain"/>
    <property type="match status" value="1"/>
</dbReference>
<dbReference type="InterPro" id="IPR036390">
    <property type="entry name" value="WH_DNA-bd_sf"/>
</dbReference>
<dbReference type="SUPFAM" id="SSF46785">
    <property type="entry name" value="Winged helix' DNA-binding domain"/>
    <property type="match status" value="1"/>
</dbReference>
<sequence length="188" mass="20698">MTDKITDSNVLAALAHPLRRRLMDLLRAYGPATASALAERTGEAIGNVSHHLRVLGTAGLIEEAPELARDKRERWWRRVSPNLGWSQGDFAADPAAATVSAAVQTMLLDRHSGAAREWLATEHSAEQADWVDAAFVADRWMLLTPAELAQLGQEIIDVLLRWGTREIPDDGHHRDPVLVFSYGVPAQP</sequence>
<name>A0ABV8M0X1_9ACTN</name>
<keyword evidence="3" id="KW-0804">Transcription</keyword>